<evidence type="ECO:0000313" key="4">
    <source>
        <dbReference type="EMBL" id="MBB6677113.1"/>
    </source>
</evidence>
<accession>A0A841T6E7</accession>
<dbReference type="InterPro" id="IPR013549">
    <property type="entry name" value="DUF1731"/>
</dbReference>
<feature type="region of interest" description="Disordered" evidence="1">
    <location>
        <begin position="164"/>
        <end position="188"/>
    </location>
</feature>
<name>A0A841T6E7_9BACL</name>
<dbReference type="InterPro" id="IPR036291">
    <property type="entry name" value="NAD(P)-bd_dom_sf"/>
</dbReference>
<proteinExistence type="predicted"/>
<feature type="domain" description="DUF1731" evidence="3">
    <location>
        <begin position="400"/>
        <end position="446"/>
    </location>
</feature>
<feature type="compositionally biased region" description="Low complexity" evidence="1">
    <location>
        <begin position="179"/>
        <end position="188"/>
    </location>
</feature>
<gene>
    <name evidence="4" type="ORF">H4Q31_07210</name>
</gene>
<dbReference type="Proteomes" id="UP000574133">
    <property type="component" value="Unassembled WGS sequence"/>
</dbReference>
<dbReference type="InterPro" id="IPR001509">
    <property type="entry name" value="Epimerase_deHydtase"/>
</dbReference>
<dbReference type="EMBL" id="JACJVN010000027">
    <property type="protein sequence ID" value="MBB6677113.1"/>
    <property type="molecule type" value="Genomic_DNA"/>
</dbReference>
<protein>
    <submittedName>
        <fullName evidence="4">DUF1731 domain-containing protein</fullName>
    </submittedName>
</protein>
<feature type="compositionally biased region" description="Basic and acidic residues" evidence="1">
    <location>
        <begin position="244"/>
        <end position="255"/>
    </location>
</feature>
<evidence type="ECO:0000259" key="3">
    <source>
        <dbReference type="Pfam" id="PF08338"/>
    </source>
</evidence>
<comment type="caution">
    <text evidence="4">The sequence shown here is derived from an EMBL/GenBank/DDBJ whole genome shotgun (WGS) entry which is preliminary data.</text>
</comment>
<feature type="compositionally biased region" description="Basic and acidic residues" evidence="1">
    <location>
        <begin position="220"/>
        <end position="230"/>
    </location>
</feature>
<dbReference type="AlphaFoldDB" id="A0A841T6E7"/>
<dbReference type="Pfam" id="PF08338">
    <property type="entry name" value="DUF1731"/>
    <property type="match status" value="1"/>
</dbReference>
<feature type="domain" description="NAD-dependent epimerase/dehydratase" evidence="2">
    <location>
        <begin position="3"/>
        <end position="153"/>
    </location>
</feature>
<keyword evidence="5" id="KW-1185">Reference proteome</keyword>
<sequence>MRVMICGGTGFIGTALSQALLDRGDEVIIVTRQLPAAPAAGFLYVTWEEWSANPDRWSGVDAIVSLSGETISKRWSDEAKRRILVSRTQTALHLADIVRRMETPPKALVNASGISLYGHSHSPILKKRKKKKRPASRVKAAADLLDQYRNEEAVTANVAGIRGFSAGESTGPDAPLPPRSSRSGQRQSFVQENEAAFIGIEEDSSDDVNELLQQMRMAVREGGESDRDDGFEQAAGSDPAYEATEDHDGDPDRPSDLGARGADSQAAITSSLDYGWFDEDSPASPEDFLGRVVVAWEEAIDQIPIERKVKLRISLVLGREGGSFPLLRLPYRFFIGGRMGKGTQGFPWIHLQDMIGLLLFSLDHPHVSGPLNAVAPDPVNNDQFGRTLGRVMRRGHWLHVPERLLRRVLGEQSVLLLTGQHAYPRRALENGYTFAFSRLEDALRDLTK</sequence>
<dbReference type="PANTHER" id="PTHR11092">
    <property type="entry name" value="SUGAR NUCLEOTIDE EPIMERASE RELATED"/>
    <property type="match status" value="1"/>
</dbReference>
<dbReference type="PANTHER" id="PTHR11092:SF0">
    <property type="entry name" value="EPIMERASE FAMILY PROTEIN SDR39U1"/>
    <property type="match status" value="1"/>
</dbReference>
<dbReference type="SUPFAM" id="SSF51735">
    <property type="entry name" value="NAD(P)-binding Rossmann-fold domains"/>
    <property type="match status" value="1"/>
</dbReference>
<reference evidence="4 5" key="1">
    <citation type="submission" date="2020-08" db="EMBL/GenBank/DDBJ databases">
        <title>Cohnella phylogeny.</title>
        <authorList>
            <person name="Dunlap C."/>
        </authorList>
    </citation>
    <scope>NUCLEOTIDE SEQUENCE [LARGE SCALE GENOMIC DNA]</scope>
    <source>
        <strain evidence="4 5">DSM 103658</strain>
    </source>
</reference>
<evidence type="ECO:0000256" key="1">
    <source>
        <dbReference type="SAM" id="MobiDB-lite"/>
    </source>
</evidence>
<evidence type="ECO:0000259" key="2">
    <source>
        <dbReference type="Pfam" id="PF01370"/>
    </source>
</evidence>
<evidence type="ECO:0000313" key="5">
    <source>
        <dbReference type="Proteomes" id="UP000574133"/>
    </source>
</evidence>
<feature type="region of interest" description="Disordered" evidence="1">
    <location>
        <begin position="220"/>
        <end position="264"/>
    </location>
</feature>
<dbReference type="RefSeq" id="WP_185178399.1">
    <property type="nucleotide sequence ID" value="NZ_CBCSEP010000001.1"/>
</dbReference>
<dbReference type="Gene3D" id="3.40.50.720">
    <property type="entry name" value="NAD(P)-binding Rossmann-like Domain"/>
    <property type="match status" value="2"/>
</dbReference>
<organism evidence="4 5">
    <name type="scientific">Cohnella lubricantis</name>
    <dbReference type="NCBI Taxonomy" id="2163172"/>
    <lineage>
        <taxon>Bacteria</taxon>
        <taxon>Bacillati</taxon>
        <taxon>Bacillota</taxon>
        <taxon>Bacilli</taxon>
        <taxon>Bacillales</taxon>
        <taxon>Paenibacillaceae</taxon>
        <taxon>Cohnella</taxon>
    </lineage>
</organism>
<dbReference type="Pfam" id="PF01370">
    <property type="entry name" value="Epimerase"/>
    <property type="match status" value="1"/>
</dbReference>